<dbReference type="GO" id="GO:0003700">
    <property type="term" value="F:DNA-binding transcription factor activity"/>
    <property type="evidence" value="ECO:0007669"/>
    <property type="project" value="InterPro"/>
</dbReference>
<comment type="caution">
    <text evidence="5">The sequence shown here is derived from an EMBL/GenBank/DDBJ whole genome shotgun (WGS) entry which is preliminary data.</text>
</comment>
<dbReference type="Pfam" id="PF00392">
    <property type="entry name" value="GntR"/>
    <property type="match status" value="1"/>
</dbReference>
<keyword evidence="3" id="KW-0804">Transcription</keyword>
<dbReference type="PROSITE" id="PS50949">
    <property type="entry name" value="HTH_GNTR"/>
    <property type="match status" value="1"/>
</dbReference>
<dbReference type="SUPFAM" id="SSF46785">
    <property type="entry name" value="Winged helix' DNA-binding domain"/>
    <property type="match status" value="1"/>
</dbReference>
<dbReference type="EMBL" id="JAAKDE010000027">
    <property type="protein sequence ID" value="MBA2133917.1"/>
    <property type="molecule type" value="Genomic_DNA"/>
</dbReference>
<keyword evidence="6" id="KW-1185">Reference proteome</keyword>
<keyword evidence="1" id="KW-0805">Transcription regulation</keyword>
<evidence type="ECO:0000313" key="6">
    <source>
        <dbReference type="Proteomes" id="UP000657177"/>
    </source>
</evidence>
<dbReference type="Gene3D" id="1.10.10.10">
    <property type="entry name" value="Winged helix-like DNA-binding domain superfamily/Winged helix DNA-binding domain"/>
    <property type="match status" value="1"/>
</dbReference>
<dbReference type="Gene3D" id="3.40.50.2300">
    <property type="match status" value="2"/>
</dbReference>
<dbReference type="GO" id="GO:0000976">
    <property type="term" value="F:transcription cis-regulatory region binding"/>
    <property type="evidence" value="ECO:0007669"/>
    <property type="project" value="TreeGrafter"/>
</dbReference>
<dbReference type="Pfam" id="PF13377">
    <property type="entry name" value="Peripla_BP_3"/>
    <property type="match status" value="1"/>
</dbReference>
<dbReference type="SUPFAM" id="SSF53822">
    <property type="entry name" value="Periplasmic binding protein-like I"/>
    <property type="match status" value="1"/>
</dbReference>
<dbReference type="InterPro" id="IPR046335">
    <property type="entry name" value="LacI/GalR-like_sensor"/>
</dbReference>
<dbReference type="SMART" id="SM00345">
    <property type="entry name" value="HTH_GNTR"/>
    <property type="match status" value="1"/>
</dbReference>
<evidence type="ECO:0000259" key="4">
    <source>
        <dbReference type="PROSITE" id="PS50949"/>
    </source>
</evidence>
<dbReference type="CDD" id="cd01541">
    <property type="entry name" value="PBP1_AraR"/>
    <property type="match status" value="1"/>
</dbReference>
<keyword evidence="2" id="KW-0238">DNA-binding</keyword>
<dbReference type="Proteomes" id="UP000657177">
    <property type="component" value="Unassembled WGS sequence"/>
</dbReference>
<feature type="domain" description="HTH gntR-type" evidence="4">
    <location>
        <begin position="1"/>
        <end position="55"/>
    </location>
</feature>
<dbReference type="PANTHER" id="PTHR30146:SF150">
    <property type="entry name" value="ARABINOSE METABOLISM TRANSCRIPTIONAL REPRESSOR"/>
    <property type="match status" value="1"/>
</dbReference>
<gene>
    <name evidence="5" type="ORF">G5B42_10275</name>
</gene>
<dbReference type="InterPro" id="IPR036388">
    <property type="entry name" value="WH-like_DNA-bd_sf"/>
</dbReference>
<dbReference type="InterPro" id="IPR028082">
    <property type="entry name" value="Peripla_BP_I"/>
</dbReference>
<dbReference type="PANTHER" id="PTHR30146">
    <property type="entry name" value="LACI-RELATED TRANSCRIPTIONAL REPRESSOR"/>
    <property type="match status" value="1"/>
</dbReference>
<dbReference type="InterPro" id="IPR036390">
    <property type="entry name" value="WH_DNA-bd_sf"/>
</dbReference>
<dbReference type="InterPro" id="IPR000524">
    <property type="entry name" value="Tscrpt_reg_HTH_GntR"/>
</dbReference>
<evidence type="ECO:0000256" key="2">
    <source>
        <dbReference type="ARBA" id="ARBA00023125"/>
    </source>
</evidence>
<name>A0A8J6HYI8_9FIRM</name>
<evidence type="ECO:0000313" key="5">
    <source>
        <dbReference type="EMBL" id="MBA2133917.1"/>
    </source>
</evidence>
<proteinExistence type="predicted"/>
<evidence type="ECO:0000256" key="3">
    <source>
        <dbReference type="ARBA" id="ARBA00023163"/>
    </source>
</evidence>
<dbReference type="CDD" id="cd07377">
    <property type="entry name" value="WHTH_GntR"/>
    <property type="match status" value="1"/>
</dbReference>
<dbReference type="PRINTS" id="PR00035">
    <property type="entry name" value="HTHGNTR"/>
</dbReference>
<evidence type="ECO:0000256" key="1">
    <source>
        <dbReference type="ARBA" id="ARBA00023015"/>
    </source>
</evidence>
<organism evidence="5 6">
    <name type="scientific">Capillibacterium thermochitinicola</name>
    <dbReference type="NCBI Taxonomy" id="2699427"/>
    <lineage>
        <taxon>Bacteria</taxon>
        <taxon>Bacillati</taxon>
        <taxon>Bacillota</taxon>
        <taxon>Capillibacterium</taxon>
    </lineage>
</organism>
<dbReference type="AlphaFoldDB" id="A0A8J6HYI8"/>
<sequence length="345" mass="38592">MKRGAIAPGNQLPSENMLADQFKISRHTVRKALDDLEHEGLIYREQGRGTFCAYPAAAKGQTVAVVTTYISEYIFPAVIRGIEEVLSAAGCLLLLASTGNAKSKEATCLENLLQQKIAGLIIEPTQSARENENLAYYRELENRGIPYLMLHAYYPELDPAYIIQDDEKGGYLVTQHLIRLGHRRIAGLFKADDLQGVKRRAGYLKALQEHGIEPVPALIGAYETEELYSYPDQFARKILKETPPPTAMVCYNDQVALFVLEALREKGVKVPEEFSLISFDDSSLAVASEVKLSGIKHPKVTMGRQAARLILDMIKDKTYKPRFVFQPELILRASCGKNHGLKRRK</sequence>
<reference evidence="5" key="1">
    <citation type="submission" date="2020-06" db="EMBL/GenBank/DDBJ databases">
        <title>Novel chitinolytic bacterium.</title>
        <authorList>
            <person name="Ungkulpasvich U."/>
            <person name="Kosugi A."/>
            <person name="Uke A."/>
        </authorList>
    </citation>
    <scope>NUCLEOTIDE SEQUENCE</scope>
    <source>
        <strain evidence="5">UUS1-1</strain>
    </source>
</reference>
<protein>
    <submittedName>
        <fullName evidence="5">GntR family transcriptional regulator</fullName>
    </submittedName>
</protein>
<accession>A0A8J6HYI8</accession>
<dbReference type="InterPro" id="IPR033532">
    <property type="entry name" value="AraR_ligand_bind_dom"/>
</dbReference>